<dbReference type="InterPro" id="IPR036397">
    <property type="entry name" value="RNaseH_sf"/>
</dbReference>
<dbReference type="Pfam" id="PF13358">
    <property type="entry name" value="DDE_3"/>
    <property type="match status" value="1"/>
</dbReference>
<evidence type="ECO:0000313" key="3">
    <source>
        <dbReference type="Proteomes" id="UP000059188"/>
    </source>
</evidence>
<sequence length="255" mass="28352">MTSMELKTALEEGRGISVSCNTIDRACAQADYTCKQLTRSALEANDQLKAAFVATVGNGEYTARQFIFVDETRINRITPCRHIGRSVLGSRACRRDYFVRGKSYSGIAAISLDGIRHFDAVPGAANGQLFNIFIENLLDTMNPWPQDNSVLVMDNASIHKTRGIRELVEARGCRLLYLPPYSPELNPIEEAFSTIKAHIRRRRNEVLAAMEASDAAFYDILWDIVFSVTPQMAAGCLDGPDDLRTYGEEGYVCIV</sequence>
<reference evidence="2 3" key="1">
    <citation type="submission" date="2014-11" db="EMBL/GenBank/DDBJ databases">
        <authorList>
            <person name="Wibberg Daniel"/>
        </authorList>
    </citation>
    <scope>NUCLEOTIDE SEQUENCE [LARGE SCALE GENOMIC DNA]</scope>
    <source>
        <strain evidence="2">Rhizoctonia solani AG1-IB 7/3/14</strain>
    </source>
</reference>
<organism evidence="2 3">
    <name type="scientific">Thanatephorus cucumeris (strain AG1-IB / isolate 7/3/14)</name>
    <name type="common">Lettuce bottom rot fungus</name>
    <name type="synonym">Rhizoctonia solani</name>
    <dbReference type="NCBI Taxonomy" id="1108050"/>
    <lineage>
        <taxon>Eukaryota</taxon>
        <taxon>Fungi</taxon>
        <taxon>Dikarya</taxon>
        <taxon>Basidiomycota</taxon>
        <taxon>Agaricomycotina</taxon>
        <taxon>Agaricomycetes</taxon>
        <taxon>Cantharellales</taxon>
        <taxon>Ceratobasidiaceae</taxon>
        <taxon>Rhizoctonia</taxon>
        <taxon>Rhizoctonia solani AG-1</taxon>
    </lineage>
</organism>
<dbReference type="GO" id="GO:0003676">
    <property type="term" value="F:nucleic acid binding"/>
    <property type="evidence" value="ECO:0007669"/>
    <property type="project" value="InterPro"/>
</dbReference>
<dbReference type="SUPFAM" id="SSF53098">
    <property type="entry name" value="Ribonuclease H-like"/>
    <property type="match status" value="1"/>
</dbReference>
<dbReference type="AlphaFoldDB" id="A0A0B7FT32"/>
<evidence type="ECO:0000313" key="2">
    <source>
        <dbReference type="EMBL" id="CEL60039.1"/>
    </source>
</evidence>
<dbReference type="STRING" id="1108050.A0A0B7FT32"/>
<gene>
    <name evidence="2" type="ORF">RSOLAG1IB_12299</name>
</gene>
<dbReference type="NCBIfam" id="NF033545">
    <property type="entry name" value="transpos_IS630"/>
    <property type="match status" value="1"/>
</dbReference>
<keyword evidence="3" id="KW-1185">Reference proteome</keyword>
<protein>
    <recommendedName>
        <fullName evidence="1">Tc1-like transposase DDE domain-containing protein</fullName>
    </recommendedName>
</protein>
<name>A0A0B7FT32_THACB</name>
<proteinExistence type="predicted"/>
<dbReference type="PANTHER" id="PTHR46564:SF1">
    <property type="entry name" value="TRANSPOSASE"/>
    <property type="match status" value="1"/>
</dbReference>
<dbReference type="OrthoDB" id="2266637at2759"/>
<dbReference type="Gene3D" id="3.30.420.10">
    <property type="entry name" value="Ribonuclease H-like superfamily/Ribonuclease H"/>
    <property type="match status" value="1"/>
</dbReference>
<feature type="domain" description="Tc1-like transposase DDE" evidence="1">
    <location>
        <begin position="66"/>
        <end position="203"/>
    </location>
</feature>
<dbReference type="InterPro" id="IPR012337">
    <property type="entry name" value="RNaseH-like_sf"/>
</dbReference>
<dbReference type="Proteomes" id="UP000059188">
    <property type="component" value="Unassembled WGS sequence"/>
</dbReference>
<accession>A0A0B7FT32</accession>
<dbReference type="PANTHER" id="PTHR46564">
    <property type="entry name" value="TRANSPOSASE"/>
    <property type="match status" value="1"/>
</dbReference>
<dbReference type="EMBL" id="LN679517">
    <property type="protein sequence ID" value="CEL60039.1"/>
    <property type="molecule type" value="Genomic_DNA"/>
</dbReference>
<dbReference type="InterPro" id="IPR038717">
    <property type="entry name" value="Tc1-like_DDE_dom"/>
</dbReference>
<evidence type="ECO:0000259" key="1">
    <source>
        <dbReference type="Pfam" id="PF13358"/>
    </source>
</evidence>
<dbReference type="InterPro" id="IPR047655">
    <property type="entry name" value="Transpos_IS630-like"/>
</dbReference>